<evidence type="ECO:0000313" key="4">
    <source>
        <dbReference type="EMBL" id="EKX39037.1"/>
    </source>
</evidence>
<dbReference type="Pfam" id="PF00023">
    <property type="entry name" value="Ank"/>
    <property type="match status" value="1"/>
</dbReference>
<proteinExistence type="predicted"/>
<dbReference type="STRING" id="905079.L1ISF7"/>
<feature type="repeat" description="ANK" evidence="3">
    <location>
        <begin position="68"/>
        <end position="100"/>
    </location>
</feature>
<dbReference type="Proteomes" id="UP000011087">
    <property type="component" value="Unassembled WGS sequence"/>
</dbReference>
<dbReference type="KEGG" id="gtt:GUITHDRAFT_89222"/>
<dbReference type="AlphaFoldDB" id="L1ISF7"/>
<name>L1ISF7_GUITC</name>
<accession>L1ISF7</accession>
<dbReference type="InterPro" id="IPR036770">
    <property type="entry name" value="Ankyrin_rpt-contain_sf"/>
</dbReference>
<dbReference type="PROSITE" id="PS50088">
    <property type="entry name" value="ANK_REPEAT"/>
    <property type="match status" value="2"/>
</dbReference>
<dbReference type="EnsemblProtists" id="EKX39037">
    <property type="protein sequence ID" value="EKX39037"/>
    <property type="gene ID" value="GUITHDRAFT_89222"/>
</dbReference>
<sequence length="199" mass="22304">MSALHNASCCVTDQGYQCVVELLKRGANVNQLDADNWTPLHFAARFNNVSTLLKLLEYNADPNRADRDRWTPLHNSARNGRNRCVQELIDHGADLFLTTRYGETALHIACRKGKSKVVEKIMNSIEKLGTGKLTNLLMCQDVEGRTAEDVASSEYIRSLLRRETRRGSSYDFVPELTKSPSFEGTRVKKKKGSAACTIL</sequence>
<dbReference type="PANTHER" id="PTHR24198">
    <property type="entry name" value="ANKYRIN REPEAT AND PROTEIN KINASE DOMAIN-CONTAINING PROTEIN"/>
    <property type="match status" value="1"/>
</dbReference>
<keyword evidence="1" id="KW-0677">Repeat</keyword>
<dbReference type="PANTHER" id="PTHR24198:SF165">
    <property type="entry name" value="ANKYRIN REPEAT-CONTAINING PROTEIN-RELATED"/>
    <property type="match status" value="1"/>
</dbReference>
<evidence type="ECO:0000256" key="3">
    <source>
        <dbReference type="PROSITE-ProRule" id="PRU00023"/>
    </source>
</evidence>
<dbReference type="HOGENOM" id="CLU_1374536_0_0_1"/>
<dbReference type="eggNOG" id="KOG4177">
    <property type="taxonomic scope" value="Eukaryota"/>
</dbReference>
<keyword evidence="6" id="KW-1185">Reference proteome</keyword>
<evidence type="ECO:0000313" key="5">
    <source>
        <dbReference type="EnsemblProtists" id="EKX39037"/>
    </source>
</evidence>
<protein>
    <submittedName>
        <fullName evidence="4 5">Uncharacterized protein</fullName>
    </submittedName>
</protein>
<dbReference type="InterPro" id="IPR002110">
    <property type="entry name" value="Ankyrin_rpt"/>
</dbReference>
<keyword evidence="2 3" id="KW-0040">ANK repeat</keyword>
<dbReference type="Pfam" id="PF12796">
    <property type="entry name" value="Ank_2"/>
    <property type="match status" value="1"/>
</dbReference>
<gene>
    <name evidence="4" type="ORF">GUITHDRAFT_89222</name>
</gene>
<dbReference type="PROSITE" id="PS50297">
    <property type="entry name" value="ANK_REP_REGION"/>
    <property type="match status" value="2"/>
</dbReference>
<reference evidence="6" key="2">
    <citation type="submission" date="2012-11" db="EMBL/GenBank/DDBJ databases">
        <authorList>
            <person name="Kuo A."/>
            <person name="Curtis B.A."/>
            <person name="Tanifuji G."/>
            <person name="Burki F."/>
            <person name="Gruber A."/>
            <person name="Irimia M."/>
            <person name="Maruyama S."/>
            <person name="Arias M.C."/>
            <person name="Ball S.G."/>
            <person name="Gile G.H."/>
            <person name="Hirakawa Y."/>
            <person name="Hopkins J.F."/>
            <person name="Rensing S.A."/>
            <person name="Schmutz J."/>
            <person name="Symeonidi A."/>
            <person name="Elias M."/>
            <person name="Eveleigh R.J."/>
            <person name="Herman E.K."/>
            <person name="Klute M.J."/>
            <person name="Nakayama T."/>
            <person name="Obornik M."/>
            <person name="Reyes-Prieto A."/>
            <person name="Armbrust E.V."/>
            <person name="Aves S.J."/>
            <person name="Beiko R.G."/>
            <person name="Coutinho P."/>
            <person name="Dacks J.B."/>
            <person name="Durnford D.G."/>
            <person name="Fast N.M."/>
            <person name="Green B.R."/>
            <person name="Grisdale C."/>
            <person name="Hempe F."/>
            <person name="Henrissat B."/>
            <person name="Hoppner M.P."/>
            <person name="Ishida K.-I."/>
            <person name="Kim E."/>
            <person name="Koreny L."/>
            <person name="Kroth P.G."/>
            <person name="Liu Y."/>
            <person name="Malik S.-B."/>
            <person name="Maier U.G."/>
            <person name="McRose D."/>
            <person name="Mock T."/>
            <person name="Neilson J.A."/>
            <person name="Onodera N.T."/>
            <person name="Poole A.M."/>
            <person name="Pritham E.J."/>
            <person name="Richards T.A."/>
            <person name="Rocap G."/>
            <person name="Roy S.W."/>
            <person name="Sarai C."/>
            <person name="Schaack S."/>
            <person name="Shirato S."/>
            <person name="Slamovits C.H."/>
            <person name="Spencer D.F."/>
            <person name="Suzuki S."/>
            <person name="Worden A.Z."/>
            <person name="Zauner S."/>
            <person name="Barry K."/>
            <person name="Bell C."/>
            <person name="Bharti A.K."/>
            <person name="Crow J.A."/>
            <person name="Grimwood J."/>
            <person name="Kramer R."/>
            <person name="Lindquist E."/>
            <person name="Lucas S."/>
            <person name="Salamov A."/>
            <person name="McFadden G.I."/>
            <person name="Lane C.E."/>
            <person name="Keeling P.J."/>
            <person name="Gray M.W."/>
            <person name="Grigoriev I.V."/>
            <person name="Archibald J.M."/>
        </authorList>
    </citation>
    <scope>NUCLEOTIDE SEQUENCE</scope>
    <source>
        <strain evidence="6">CCMP2712</strain>
    </source>
</reference>
<feature type="repeat" description="ANK" evidence="3">
    <location>
        <begin position="35"/>
        <end position="67"/>
    </location>
</feature>
<evidence type="ECO:0000256" key="1">
    <source>
        <dbReference type="ARBA" id="ARBA00022737"/>
    </source>
</evidence>
<organism evidence="4">
    <name type="scientific">Guillardia theta (strain CCMP2712)</name>
    <name type="common">Cryptophyte</name>
    <dbReference type="NCBI Taxonomy" id="905079"/>
    <lineage>
        <taxon>Eukaryota</taxon>
        <taxon>Cryptophyceae</taxon>
        <taxon>Pyrenomonadales</taxon>
        <taxon>Geminigeraceae</taxon>
        <taxon>Guillardia</taxon>
    </lineage>
</organism>
<evidence type="ECO:0000313" key="6">
    <source>
        <dbReference type="Proteomes" id="UP000011087"/>
    </source>
</evidence>
<dbReference type="SMART" id="SM00248">
    <property type="entry name" value="ANK"/>
    <property type="match status" value="4"/>
</dbReference>
<evidence type="ECO:0000256" key="2">
    <source>
        <dbReference type="ARBA" id="ARBA00023043"/>
    </source>
</evidence>
<dbReference type="GeneID" id="17295748"/>
<dbReference type="PaxDb" id="55529-EKX39037"/>
<dbReference type="RefSeq" id="XP_005826017.1">
    <property type="nucleotide sequence ID" value="XM_005825960.1"/>
</dbReference>
<reference evidence="4 6" key="1">
    <citation type="journal article" date="2012" name="Nature">
        <title>Algal genomes reveal evolutionary mosaicism and the fate of nucleomorphs.</title>
        <authorList>
            <consortium name="DOE Joint Genome Institute"/>
            <person name="Curtis B.A."/>
            <person name="Tanifuji G."/>
            <person name="Burki F."/>
            <person name="Gruber A."/>
            <person name="Irimia M."/>
            <person name="Maruyama S."/>
            <person name="Arias M.C."/>
            <person name="Ball S.G."/>
            <person name="Gile G.H."/>
            <person name="Hirakawa Y."/>
            <person name="Hopkins J.F."/>
            <person name="Kuo A."/>
            <person name="Rensing S.A."/>
            <person name="Schmutz J."/>
            <person name="Symeonidi A."/>
            <person name="Elias M."/>
            <person name="Eveleigh R.J."/>
            <person name="Herman E.K."/>
            <person name="Klute M.J."/>
            <person name="Nakayama T."/>
            <person name="Obornik M."/>
            <person name="Reyes-Prieto A."/>
            <person name="Armbrust E.V."/>
            <person name="Aves S.J."/>
            <person name="Beiko R.G."/>
            <person name="Coutinho P."/>
            <person name="Dacks J.B."/>
            <person name="Durnford D.G."/>
            <person name="Fast N.M."/>
            <person name="Green B.R."/>
            <person name="Grisdale C.J."/>
            <person name="Hempel F."/>
            <person name="Henrissat B."/>
            <person name="Hoppner M.P."/>
            <person name="Ishida K."/>
            <person name="Kim E."/>
            <person name="Koreny L."/>
            <person name="Kroth P.G."/>
            <person name="Liu Y."/>
            <person name="Malik S.B."/>
            <person name="Maier U.G."/>
            <person name="McRose D."/>
            <person name="Mock T."/>
            <person name="Neilson J.A."/>
            <person name="Onodera N.T."/>
            <person name="Poole A.M."/>
            <person name="Pritham E.J."/>
            <person name="Richards T.A."/>
            <person name="Rocap G."/>
            <person name="Roy S.W."/>
            <person name="Sarai C."/>
            <person name="Schaack S."/>
            <person name="Shirato S."/>
            <person name="Slamovits C.H."/>
            <person name="Spencer D.F."/>
            <person name="Suzuki S."/>
            <person name="Worden A.Z."/>
            <person name="Zauner S."/>
            <person name="Barry K."/>
            <person name="Bell C."/>
            <person name="Bharti A.K."/>
            <person name="Crow J.A."/>
            <person name="Grimwood J."/>
            <person name="Kramer R."/>
            <person name="Lindquist E."/>
            <person name="Lucas S."/>
            <person name="Salamov A."/>
            <person name="McFadden G.I."/>
            <person name="Lane C.E."/>
            <person name="Keeling P.J."/>
            <person name="Gray M.W."/>
            <person name="Grigoriev I.V."/>
            <person name="Archibald J.M."/>
        </authorList>
    </citation>
    <scope>NUCLEOTIDE SEQUENCE</scope>
    <source>
        <strain evidence="4 6">CCMP2712</strain>
    </source>
</reference>
<dbReference type="SUPFAM" id="SSF48403">
    <property type="entry name" value="Ankyrin repeat"/>
    <property type="match status" value="1"/>
</dbReference>
<dbReference type="EMBL" id="JH993043">
    <property type="protein sequence ID" value="EKX39037.1"/>
    <property type="molecule type" value="Genomic_DNA"/>
</dbReference>
<dbReference type="OrthoDB" id="8068875at2759"/>
<reference evidence="5" key="3">
    <citation type="submission" date="2015-06" db="UniProtKB">
        <authorList>
            <consortium name="EnsemblProtists"/>
        </authorList>
    </citation>
    <scope>IDENTIFICATION</scope>
</reference>
<dbReference type="Gene3D" id="1.25.40.20">
    <property type="entry name" value="Ankyrin repeat-containing domain"/>
    <property type="match status" value="2"/>
</dbReference>